<keyword evidence="2" id="KW-0732">Signal</keyword>
<dbReference type="FunFam" id="2.170.130.10:FF:000003">
    <property type="entry name" value="SusC/RagA family TonB-linked outer membrane protein"/>
    <property type="match status" value="1"/>
</dbReference>
<dbReference type="Pfam" id="PF13715">
    <property type="entry name" value="CarbopepD_reg_2"/>
    <property type="match status" value="1"/>
</dbReference>
<dbReference type="STRING" id="1642646.ING2E5A_1016"/>
<dbReference type="RefSeq" id="WP_071136431.1">
    <property type="nucleotide sequence ID" value="NZ_LT608328.1"/>
</dbReference>
<accession>A0A1G4G5S0</accession>
<comment type="subcellular location">
    <subcellularLocation>
        <location evidence="1">Cell outer membrane</location>
        <topology evidence="1">Multi-pass membrane protein</topology>
    </subcellularLocation>
</comment>
<dbReference type="InterPro" id="IPR039426">
    <property type="entry name" value="TonB-dep_rcpt-like"/>
</dbReference>
<evidence type="ECO:0000313" key="4">
    <source>
        <dbReference type="EMBL" id="SCM56719.1"/>
    </source>
</evidence>
<feature type="signal peptide" evidence="2">
    <location>
        <begin position="1"/>
        <end position="23"/>
    </location>
</feature>
<keyword evidence="1" id="KW-0998">Cell outer membrane</keyword>
<feature type="domain" description="TonB-dependent receptor plug" evidence="3">
    <location>
        <begin position="118"/>
        <end position="223"/>
    </location>
</feature>
<evidence type="ECO:0000313" key="5">
    <source>
        <dbReference type="Proteomes" id="UP000178485"/>
    </source>
</evidence>
<name>A0A1G4G5S0_9BACT</name>
<dbReference type="InterPro" id="IPR008969">
    <property type="entry name" value="CarboxyPept-like_regulatory"/>
</dbReference>
<dbReference type="InterPro" id="IPR023997">
    <property type="entry name" value="TonB-dep_OMP_SusC/RagA_CS"/>
</dbReference>
<keyword evidence="1" id="KW-1134">Transmembrane beta strand</keyword>
<keyword evidence="1" id="KW-0472">Membrane</keyword>
<dbReference type="InterPro" id="IPR012910">
    <property type="entry name" value="Plug_dom"/>
</dbReference>
<keyword evidence="4" id="KW-0675">Receptor</keyword>
<comment type="similarity">
    <text evidence="1">Belongs to the TonB-dependent receptor family.</text>
</comment>
<proteinExistence type="inferred from homology"/>
<dbReference type="Pfam" id="PF07715">
    <property type="entry name" value="Plug"/>
    <property type="match status" value="1"/>
</dbReference>
<dbReference type="EMBL" id="LT608328">
    <property type="protein sequence ID" value="SCM56719.1"/>
    <property type="molecule type" value="Genomic_DNA"/>
</dbReference>
<dbReference type="Proteomes" id="UP000178485">
    <property type="component" value="Chromosome i"/>
</dbReference>
<dbReference type="SUPFAM" id="SSF56935">
    <property type="entry name" value="Porins"/>
    <property type="match status" value="1"/>
</dbReference>
<organism evidence="4 5">
    <name type="scientific">Petrimonas mucosa</name>
    <dbReference type="NCBI Taxonomy" id="1642646"/>
    <lineage>
        <taxon>Bacteria</taxon>
        <taxon>Pseudomonadati</taxon>
        <taxon>Bacteroidota</taxon>
        <taxon>Bacteroidia</taxon>
        <taxon>Bacteroidales</taxon>
        <taxon>Dysgonomonadaceae</taxon>
        <taxon>Petrimonas</taxon>
    </lineage>
</organism>
<dbReference type="GO" id="GO:0009279">
    <property type="term" value="C:cell outer membrane"/>
    <property type="evidence" value="ECO:0007669"/>
    <property type="project" value="UniProtKB-SubCell"/>
</dbReference>
<keyword evidence="1" id="KW-0812">Transmembrane</keyword>
<dbReference type="AlphaFoldDB" id="A0A1G4G5S0"/>
<dbReference type="PROSITE" id="PS52016">
    <property type="entry name" value="TONB_DEPENDENT_REC_3"/>
    <property type="match status" value="1"/>
</dbReference>
<dbReference type="Gene3D" id="2.170.130.10">
    <property type="entry name" value="TonB-dependent receptor, plug domain"/>
    <property type="match status" value="1"/>
</dbReference>
<dbReference type="SUPFAM" id="SSF49464">
    <property type="entry name" value="Carboxypeptidase regulatory domain-like"/>
    <property type="match status" value="1"/>
</dbReference>
<feature type="chain" id="PRO_5009603842" evidence="2">
    <location>
        <begin position="24"/>
        <end position="1057"/>
    </location>
</feature>
<dbReference type="NCBIfam" id="TIGR04057">
    <property type="entry name" value="SusC_RagA_signa"/>
    <property type="match status" value="1"/>
</dbReference>
<evidence type="ECO:0000259" key="3">
    <source>
        <dbReference type="Pfam" id="PF07715"/>
    </source>
</evidence>
<dbReference type="Gene3D" id="2.60.40.1120">
    <property type="entry name" value="Carboxypeptidase-like, regulatory domain"/>
    <property type="match status" value="1"/>
</dbReference>
<reference evidence="4 5" key="1">
    <citation type="submission" date="2016-08" db="EMBL/GenBank/DDBJ databases">
        <authorList>
            <person name="Seilhamer J.J."/>
        </authorList>
    </citation>
    <scope>NUCLEOTIDE SEQUENCE [LARGE SCALE GENOMIC DNA]</scope>
    <source>
        <strain evidence="4">ING2-E5A</strain>
    </source>
</reference>
<sequence>MQIDYKKIVVVCLLCLLPLLAAAQVFNMGGTVFDENGETLPGVSIYLKAQAMVGTATDADGKFKIKASKGDVLVFSYIGYEVKEYLVDAENSNITVTLVPTATQIEEVVVTALGTQRKISVVGAVTSVDVQELQTPATSIANMLGGRVAGMITQLGSGEPGKNISEFWVRGIGTFGASSSALVLIDGLEGDINSIDPADIESFSILKDASATAVYGVRGANGVVLVTTKRGQSGKMQIKARANFTLSYLKRMPEYLRAYDYAVLANEARAVRNEEILYDDMELKLIKYHLDDDLYPDINWQDEIMKRNGFQQTYYVSAQGGSQAARYFISLGTSAEDAAYKVAPENTIRSGVGYNTYNYRINLDIDLTKSTTLYFGTDGFMSLRTQPGFANTDAMWNAQSMLTPITVPIRYSTGELPAYSSADGGGGVSPYVLLNYTGKQTNQHYIGKATLALAHDFSYWVKDLKLRMQGAYDNLSWKDETRYVMPELYLASGRTTWGELQRAKSLDAVSPQYSNYQRQSRKYHFESTVTWDKVLADNHRVSALLYYYMSDSQDTYDADNAAAGRRALEALPKRYQGISSRLTYGYKNTYMIDFNFGYTGSENFEPGKQFGFFPSIALGWVPTSYEWVAENMSWLSHFKLRGSYGSVGSDRIADFRFPFMTIIGENQPVGWGSTLNGVSELQFGANNLMWEKALKANLGVETNLLDDRFTLVVDFFNDKRENIFQRRETIPGYVGLVYSARPYGNVGSMRSYGTDGNISYTHIFNKEWNFTVRGNYTYSANEIINWEQPPTRYPYQPYNGYPLSSIRGYIATGLFTDEDDIEFSAKQSFGGFKVMPGDIKYKDINGDGVINTDDQVFLSDPTYPRLMYGFGGEMKYKDFTLGILFKGTGKTDFFHVGYYHSSYGTNGPGYVPFNNGRIGNVLTMVNDPSNRWVPKEYALANGIDPALAENPNARFPRLSYGYNANNSQLSTFWKGDSRYLRLQEVTLNYHLKSNYLKRFGLSSADIQLVGNNLYVWDKVKEWDPEQGFRNGRAYPIPARVTNSTNWAPLPVMRHFRS</sequence>
<dbReference type="NCBIfam" id="TIGR04056">
    <property type="entry name" value="OMP_RagA_SusC"/>
    <property type="match status" value="1"/>
</dbReference>
<evidence type="ECO:0000256" key="1">
    <source>
        <dbReference type="PROSITE-ProRule" id="PRU01360"/>
    </source>
</evidence>
<dbReference type="KEGG" id="pmuc:ING2E5A_1016"/>
<keyword evidence="1" id="KW-0813">Transport</keyword>
<evidence type="ECO:0000256" key="2">
    <source>
        <dbReference type="SAM" id="SignalP"/>
    </source>
</evidence>
<gene>
    <name evidence="4" type="primary">susC33</name>
    <name evidence="4" type="ORF">ING2E5A_1016</name>
</gene>
<protein>
    <submittedName>
        <fullName evidence="4">TonB-dependent receptor SusC</fullName>
    </submittedName>
</protein>
<dbReference type="InterPro" id="IPR037066">
    <property type="entry name" value="Plug_dom_sf"/>
</dbReference>
<keyword evidence="5" id="KW-1185">Reference proteome</keyword>
<dbReference type="InterPro" id="IPR023996">
    <property type="entry name" value="TonB-dep_OMP_SusC/RagA"/>
</dbReference>